<gene>
    <name evidence="2" type="ORF">P9989_05560</name>
</gene>
<evidence type="ECO:0000259" key="1">
    <source>
        <dbReference type="Pfam" id="PF00724"/>
    </source>
</evidence>
<evidence type="ECO:0000313" key="3">
    <source>
        <dbReference type="Proteomes" id="UP001221597"/>
    </source>
</evidence>
<feature type="domain" description="NADH:flavin oxidoreductase/NADH oxidase N-terminal" evidence="1">
    <location>
        <begin position="7"/>
        <end position="343"/>
    </location>
</feature>
<reference evidence="2 3" key="1">
    <citation type="submission" date="2023-04" db="EMBL/GenBank/DDBJ databases">
        <title>Genome sequence of Halobacillus naozhouensis KACC 21980.</title>
        <authorList>
            <person name="Kim S."/>
            <person name="Heo J."/>
            <person name="Kwon S.-W."/>
        </authorList>
    </citation>
    <scope>NUCLEOTIDE SEQUENCE [LARGE SCALE GENOMIC DNA]</scope>
    <source>
        <strain evidence="2 3">KCTC 13234</strain>
    </source>
</reference>
<dbReference type="InterPro" id="IPR013785">
    <property type="entry name" value="Aldolase_TIM"/>
</dbReference>
<evidence type="ECO:0000313" key="2">
    <source>
        <dbReference type="EMBL" id="WFT75850.1"/>
    </source>
</evidence>
<sequence length="371" mass="41338">MNHTYNSLFEKIAINQRELPNRYVVAPMTRISAENNGLANETMKRYYERYAKGGFGTIITEGIYPDEEYSQGYHHQPGLANVEQLESWKPIVESVHANSSLFIAQLMHAGSQSQGNPHADHSIAPSAVKPKKDMVPLYGGEGPYPVPTEMSHEDMEQVKQGFAKAAQHAKEAGFDGVEIHGANGYLLDEFLTDYMNLREDQYGGATKNRVRFLTEVIHSVREAVGKEFMVGIRISQGKVTDAEHRWSLGESDAETIFTELGDTSLNYIHVTDASGTQPSFGEGSRSIAEAAKQYTGLPTIANGQLQDPETAHSLIKENKADLVSLATSALQNPDLPHRIMYNKEIKPFDFDPIMLPKAYIKEHELEKEIIE</sequence>
<dbReference type="PANTHER" id="PTHR22893:SF123">
    <property type="entry name" value="NADH:FLAVIN OXIDOREDUCTASE_NADH OXIDASE N-TERMINAL DOMAIN-CONTAINING PROTEIN"/>
    <property type="match status" value="1"/>
</dbReference>
<dbReference type="PANTHER" id="PTHR22893">
    <property type="entry name" value="NADH OXIDOREDUCTASE-RELATED"/>
    <property type="match status" value="1"/>
</dbReference>
<dbReference type="InterPro" id="IPR001155">
    <property type="entry name" value="OxRdtase_FMN_N"/>
</dbReference>
<dbReference type="Pfam" id="PF00724">
    <property type="entry name" value="Oxidored_FMN"/>
    <property type="match status" value="1"/>
</dbReference>
<dbReference type="SUPFAM" id="SSF51395">
    <property type="entry name" value="FMN-linked oxidoreductases"/>
    <property type="match status" value="1"/>
</dbReference>
<dbReference type="InterPro" id="IPR045247">
    <property type="entry name" value="Oye-like"/>
</dbReference>
<dbReference type="CDD" id="cd02803">
    <property type="entry name" value="OYE_like_FMN_family"/>
    <property type="match status" value="1"/>
</dbReference>
<accession>A0ABY8J0J1</accession>
<dbReference type="RefSeq" id="WP_283077813.1">
    <property type="nucleotide sequence ID" value="NZ_CP121671.1"/>
</dbReference>
<name>A0ABY8J0J1_9BACI</name>
<protein>
    <submittedName>
        <fullName evidence="2">NADH:flavin oxidoreductase</fullName>
    </submittedName>
</protein>
<proteinExistence type="predicted"/>
<organism evidence="2 3">
    <name type="scientific">Halobacillus naozhouensis</name>
    <dbReference type="NCBI Taxonomy" id="554880"/>
    <lineage>
        <taxon>Bacteria</taxon>
        <taxon>Bacillati</taxon>
        <taxon>Bacillota</taxon>
        <taxon>Bacilli</taxon>
        <taxon>Bacillales</taxon>
        <taxon>Bacillaceae</taxon>
        <taxon>Halobacillus</taxon>
    </lineage>
</organism>
<dbReference type="EMBL" id="CP121671">
    <property type="protein sequence ID" value="WFT75850.1"/>
    <property type="molecule type" value="Genomic_DNA"/>
</dbReference>
<dbReference type="Proteomes" id="UP001221597">
    <property type="component" value="Chromosome"/>
</dbReference>
<keyword evidence="3" id="KW-1185">Reference proteome</keyword>
<dbReference type="Gene3D" id="3.20.20.70">
    <property type="entry name" value="Aldolase class I"/>
    <property type="match status" value="1"/>
</dbReference>